<dbReference type="Gene3D" id="3.40.190.290">
    <property type="match status" value="1"/>
</dbReference>
<gene>
    <name evidence="6" type="ORF">C7445_103111</name>
</gene>
<dbReference type="SUPFAM" id="SSF46785">
    <property type="entry name" value="Winged helix' DNA-binding domain"/>
    <property type="match status" value="1"/>
</dbReference>
<proteinExistence type="inferred from homology"/>
<dbReference type="InterPro" id="IPR005119">
    <property type="entry name" value="LysR_subst-bd"/>
</dbReference>
<accession>A0A4R8LTK5</accession>
<dbReference type="AlphaFoldDB" id="A0A4R8LTK5"/>
<evidence type="ECO:0000256" key="3">
    <source>
        <dbReference type="ARBA" id="ARBA00023125"/>
    </source>
</evidence>
<feature type="domain" description="HTH lysR-type" evidence="5">
    <location>
        <begin position="1"/>
        <end position="57"/>
    </location>
</feature>
<dbReference type="PANTHER" id="PTHR30126">
    <property type="entry name" value="HTH-TYPE TRANSCRIPTIONAL REGULATOR"/>
    <property type="match status" value="1"/>
</dbReference>
<dbReference type="Proteomes" id="UP000294581">
    <property type="component" value="Unassembled WGS sequence"/>
</dbReference>
<keyword evidence="2" id="KW-0805">Transcription regulation</keyword>
<dbReference type="OrthoDB" id="8479357at2"/>
<evidence type="ECO:0000256" key="4">
    <source>
        <dbReference type="ARBA" id="ARBA00023163"/>
    </source>
</evidence>
<sequence>MESNELRIFRIVAREGSITKAAQILGYVQSNVTARVQQLEAELHTQLFYRQRGMVLTPAGEKLLDYAERVVRLLDEAHQVLNDASEPTGRLKLGAHHTLSAIHLPMILAKYHKVYPNVELSLTTDYSDALAHKVRHFELDGAFVKSGFEDANIVQELVFEEQLVLISRPEKEDVQSVCNQPFLMNTIGCPHREQLEIWLKSIGIRSIRYLEFNHLDAIIQGVISGLGASFVPQSAIQKYEEKGLVRSFAVPAQYSSSKTYFIRHKDTLMTSALKEFTNMLQQNPLRSLPIQQYT</sequence>
<dbReference type="GO" id="GO:0000976">
    <property type="term" value="F:transcription cis-regulatory region binding"/>
    <property type="evidence" value="ECO:0007669"/>
    <property type="project" value="TreeGrafter"/>
</dbReference>
<evidence type="ECO:0000259" key="5">
    <source>
        <dbReference type="PROSITE" id="PS50931"/>
    </source>
</evidence>
<dbReference type="Pfam" id="PF03466">
    <property type="entry name" value="LysR_substrate"/>
    <property type="match status" value="1"/>
</dbReference>
<evidence type="ECO:0000313" key="6">
    <source>
        <dbReference type="EMBL" id="TDY50067.1"/>
    </source>
</evidence>
<dbReference type="InterPro" id="IPR036388">
    <property type="entry name" value="WH-like_DNA-bd_sf"/>
</dbReference>
<dbReference type="PROSITE" id="PS50931">
    <property type="entry name" value="HTH_LYSR"/>
    <property type="match status" value="1"/>
</dbReference>
<comment type="caution">
    <text evidence="6">The sequence shown here is derived from an EMBL/GenBank/DDBJ whole genome shotgun (WGS) entry which is preliminary data.</text>
</comment>
<name>A0A4R8LTK5_9BACL</name>
<dbReference type="InterPro" id="IPR000847">
    <property type="entry name" value="LysR_HTH_N"/>
</dbReference>
<dbReference type="SUPFAM" id="SSF53850">
    <property type="entry name" value="Periplasmic binding protein-like II"/>
    <property type="match status" value="1"/>
</dbReference>
<evidence type="ECO:0000256" key="1">
    <source>
        <dbReference type="ARBA" id="ARBA00009437"/>
    </source>
</evidence>
<dbReference type="InterPro" id="IPR036390">
    <property type="entry name" value="WH_DNA-bd_sf"/>
</dbReference>
<dbReference type="FunFam" id="1.10.10.10:FF:000001">
    <property type="entry name" value="LysR family transcriptional regulator"/>
    <property type="match status" value="1"/>
</dbReference>
<dbReference type="EMBL" id="SORF01000003">
    <property type="protein sequence ID" value="TDY50067.1"/>
    <property type="molecule type" value="Genomic_DNA"/>
</dbReference>
<keyword evidence="3 6" id="KW-0238">DNA-binding</keyword>
<organism evidence="6 7">
    <name type="scientific">Alicyclobacillus sacchari</name>
    <dbReference type="NCBI Taxonomy" id="392010"/>
    <lineage>
        <taxon>Bacteria</taxon>
        <taxon>Bacillati</taxon>
        <taxon>Bacillota</taxon>
        <taxon>Bacilli</taxon>
        <taxon>Bacillales</taxon>
        <taxon>Alicyclobacillaceae</taxon>
        <taxon>Alicyclobacillus</taxon>
    </lineage>
</organism>
<protein>
    <submittedName>
        <fullName evidence="6">DNA-binding transcriptional LysR family regulator</fullName>
    </submittedName>
</protein>
<evidence type="ECO:0000256" key="2">
    <source>
        <dbReference type="ARBA" id="ARBA00023015"/>
    </source>
</evidence>
<dbReference type="Pfam" id="PF00126">
    <property type="entry name" value="HTH_1"/>
    <property type="match status" value="1"/>
</dbReference>
<evidence type="ECO:0000313" key="7">
    <source>
        <dbReference type="Proteomes" id="UP000294581"/>
    </source>
</evidence>
<dbReference type="GO" id="GO:0003700">
    <property type="term" value="F:DNA-binding transcription factor activity"/>
    <property type="evidence" value="ECO:0007669"/>
    <property type="project" value="InterPro"/>
</dbReference>
<keyword evidence="7" id="KW-1185">Reference proteome</keyword>
<comment type="similarity">
    <text evidence="1">Belongs to the LysR transcriptional regulatory family.</text>
</comment>
<dbReference type="Gene3D" id="1.10.10.10">
    <property type="entry name" value="Winged helix-like DNA-binding domain superfamily/Winged helix DNA-binding domain"/>
    <property type="match status" value="1"/>
</dbReference>
<keyword evidence="4" id="KW-0804">Transcription</keyword>
<reference evidence="6 7" key="1">
    <citation type="submission" date="2019-03" db="EMBL/GenBank/DDBJ databases">
        <title>Genomic Encyclopedia of Type Strains, Phase IV (KMG-IV): sequencing the most valuable type-strain genomes for metagenomic binning, comparative biology and taxonomic classification.</title>
        <authorList>
            <person name="Goeker M."/>
        </authorList>
    </citation>
    <scope>NUCLEOTIDE SEQUENCE [LARGE SCALE GENOMIC DNA]</scope>
    <source>
        <strain evidence="6 7">DSM 17974</strain>
    </source>
</reference>
<dbReference type="PANTHER" id="PTHR30126:SF40">
    <property type="entry name" value="HTH-TYPE TRANSCRIPTIONAL REGULATOR GLTR"/>
    <property type="match status" value="1"/>
</dbReference>
<dbReference type="RefSeq" id="WP_134158799.1">
    <property type="nucleotide sequence ID" value="NZ_BSUS01000001.1"/>
</dbReference>